<feature type="domain" description="Thiamine pyrophosphate enzyme TPP-binding" evidence="6">
    <location>
        <begin position="411"/>
        <end position="563"/>
    </location>
</feature>
<dbReference type="AlphaFoldDB" id="A0A9W9CZE5"/>
<feature type="domain" description="Thiamine pyrophosphate enzyme central" evidence="5">
    <location>
        <begin position="211"/>
        <end position="348"/>
    </location>
</feature>
<accession>A0A9W9CZE5</accession>
<dbReference type="SUPFAM" id="SSF52518">
    <property type="entry name" value="Thiamin diphosphate-binding fold (THDP-binding)"/>
    <property type="match status" value="2"/>
</dbReference>
<dbReference type="SUPFAM" id="SSF52467">
    <property type="entry name" value="DHS-like NAD/FAD-binding domain"/>
    <property type="match status" value="1"/>
</dbReference>
<feature type="domain" description="Thiamine pyrophosphate enzyme N-terminal TPP-binding" evidence="7">
    <location>
        <begin position="21"/>
        <end position="134"/>
    </location>
</feature>
<evidence type="ECO:0000259" key="6">
    <source>
        <dbReference type="Pfam" id="PF02775"/>
    </source>
</evidence>
<dbReference type="GO" id="GO:0009097">
    <property type="term" value="P:isoleucine biosynthetic process"/>
    <property type="evidence" value="ECO:0007669"/>
    <property type="project" value="TreeGrafter"/>
</dbReference>
<dbReference type="Gene3D" id="3.40.50.1220">
    <property type="entry name" value="TPP-binding domain"/>
    <property type="match status" value="1"/>
</dbReference>
<dbReference type="Proteomes" id="UP001140453">
    <property type="component" value="Unassembled WGS sequence"/>
</dbReference>
<sequence length="604" mass="65085">MSIDQDKFTPSITLPKGREFNGGDLLAQTLKHLGVEIAFGLHGGHLDAFLMGAHESGIKLVDTRHETAAVQAAEGYNKIRNKVGVCFVTANSGFCNGIPGLATAFADRSSILCITSSSPQRDSEANVLQGFHDQIVLSAPITRFAHRVIHVEEIPRLVSYAWRRSTASPPGPVLLDFPIEVLFSPVQTDRISWGSLGAPLAYPPGPNPKAIRKAAELLKNSARPIIVTGSGARILGQDEDFARFVNAAQIPVFASSKHSSPLPFDSKLRCGNVSRLSALKSMECSQPDVVLILGARSGMFLGSRSDPSVPSPEITKYIHVDIDSAELGRIIPVDVGITSDVSTVVTALAQQLGDSGYRAPSEWVETASSLKTLPLPWECDAKQLVPGRMHPYHALKAVFEALPPDSIITIDSGEAGLWAATVADAARPHEVIQATGYLGFLGNAWGYALGASEANRERLIVNLQGDGSACFHIAELDTYARFGCKILTIVMNNHCWGMSMHGQELLYGHLTKARPTAKLSPSMDFTLVAKGAGCESKKIDNIDHIKDAVSHLVQKLEEGKPGLLELLIDEQPTHPGTVAMVGRSDNENEVVIPYYDNVPRARYS</sequence>
<evidence type="ECO:0000313" key="8">
    <source>
        <dbReference type="EMBL" id="KAJ4393598.1"/>
    </source>
</evidence>
<dbReference type="GO" id="GO:0030976">
    <property type="term" value="F:thiamine pyrophosphate binding"/>
    <property type="evidence" value="ECO:0007669"/>
    <property type="project" value="InterPro"/>
</dbReference>
<dbReference type="InterPro" id="IPR045229">
    <property type="entry name" value="TPP_enz"/>
</dbReference>
<dbReference type="InterPro" id="IPR012000">
    <property type="entry name" value="Thiamin_PyroP_enz_cen_dom"/>
</dbReference>
<proteinExistence type="inferred from homology"/>
<evidence type="ECO:0000259" key="5">
    <source>
        <dbReference type="Pfam" id="PF00205"/>
    </source>
</evidence>
<evidence type="ECO:0000313" key="9">
    <source>
        <dbReference type="Proteomes" id="UP001140453"/>
    </source>
</evidence>
<dbReference type="CDD" id="cd07035">
    <property type="entry name" value="TPP_PYR_POX_like"/>
    <property type="match status" value="1"/>
</dbReference>
<dbReference type="Pfam" id="PF02775">
    <property type="entry name" value="TPP_enzyme_C"/>
    <property type="match status" value="1"/>
</dbReference>
<dbReference type="Pfam" id="PF00205">
    <property type="entry name" value="TPP_enzyme_M"/>
    <property type="match status" value="1"/>
</dbReference>
<dbReference type="GO" id="GO:0009099">
    <property type="term" value="P:L-valine biosynthetic process"/>
    <property type="evidence" value="ECO:0007669"/>
    <property type="project" value="TreeGrafter"/>
</dbReference>
<name>A0A9W9CZE5_9PEZI</name>
<reference evidence="8" key="1">
    <citation type="submission" date="2022-10" db="EMBL/GenBank/DDBJ databases">
        <title>Tapping the CABI collections for fungal endophytes: first genome assemblies for Collariella, Neodidymelliopsis, Ascochyta clinopodiicola, Didymella pomorum, Didymosphaeria variabile, Neocosmospora piperis and Neocucurbitaria cava.</title>
        <authorList>
            <person name="Hill R."/>
        </authorList>
    </citation>
    <scope>NUCLEOTIDE SEQUENCE</scope>
    <source>
        <strain evidence="8">IMI 355082</strain>
    </source>
</reference>
<dbReference type="OrthoDB" id="10006023at2759"/>
<dbReference type="GO" id="GO:0003984">
    <property type="term" value="F:acetolactate synthase activity"/>
    <property type="evidence" value="ECO:0007669"/>
    <property type="project" value="TreeGrafter"/>
</dbReference>
<dbReference type="GO" id="GO:0000287">
    <property type="term" value="F:magnesium ion binding"/>
    <property type="evidence" value="ECO:0007669"/>
    <property type="project" value="InterPro"/>
</dbReference>
<dbReference type="InterPro" id="IPR029035">
    <property type="entry name" value="DHS-like_NAD/FAD-binding_dom"/>
</dbReference>
<comment type="similarity">
    <text evidence="2 4">Belongs to the TPP enzyme family.</text>
</comment>
<protein>
    <recommendedName>
        <fullName evidence="10">Pyruvate decarboxylase</fullName>
    </recommendedName>
</protein>
<dbReference type="PANTHER" id="PTHR18968:SF166">
    <property type="entry name" value="2-HYDROXYACYL-COA LYASE 2"/>
    <property type="match status" value="1"/>
</dbReference>
<dbReference type="InterPro" id="IPR011766">
    <property type="entry name" value="TPP_enzyme_TPP-bd"/>
</dbReference>
<evidence type="ECO:0000256" key="2">
    <source>
        <dbReference type="ARBA" id="ARBA00007812"/>
    </source>
</evidence>
<dbReference type="InterPro" id="IPR012001">
    <property type="entry name" value="Thiamin_PyroP_enz_TPP-bd_dom"/>
</dbReference>
<dbReference type="GO" id="GO:0005948">
    <property type="term" value="C:acetolactate synthase complex"/>
    <property type="evidence" value="ECO:0007669"/>
    <property type="project" value="TreeGrafter"/>
</dbReference>
<keyword evidence="9" id="KW-1185">Reference proteome</keyword>
<dbReference type="Pfam" id="PF02776">
    <property type="entry name" value="TPP_enzyme_N"/>
    <property type="match status" value="1"/>
</dbReference>
<dbReference type="InterPro" id="IPR029061">
    <property type="entry name" value="THDP-binding"/>
</dbReference>
<organism evidence="8 9">
    <name type="scientific">Gnomoniopsis smithogilvyi</name>
    <dbReference type="NCBI Taxonomy" id="1191159"/>
    <lineage>
        <taxon>Eukaryota</taxon>
        <taxon>Fungi</taxon>
        <taxon>Dikarya</taxon>
        <taxon>Ascomycota</taxon>
        <taxon>Pezizomycotina</taxon>
        <taxon>Sordariomycetes</taxon>
        <taxon>Sordariomycetidae</taxon>
        <taxon>Diaporthales</taxon>
        <taxon>Gnomoniaceae</taxon>
        <taxon>Gnomoniopsis</taxon>
    </lineage>
</organism>
<gene>
    <name evidence="8" type="ORF">N0V93_002811</name>
</gene>
<evidence type="ECO:0000259" key="7">
    <source>
        <dbReference type="Pfam" id="PF02776"/>
    </source>
</evidence>
<evidence type="ECO:0000256" key="4">
    <source>
        <dbReference type="RuleBase" id="RU362132"/>
    </source>
</evidence>
<comment type="cofactor">
    <cofactor evidence="1">
        <name>thiamine diphosphate</name>
        <dbReference type="ChEBI" id="CHEBI:58937"/>
    </cofactor>
</comment>
<dbReference type="EMBL" id="JAPEVB010000002">
    <property type="protein sequence ID" value="KAJ4393598.1"/>
    <property type="molecule type" value="Genomic_DNA"/>
</dbReference>
<dbReference type="Gene3D" id="3.40.50.970">
    <property type="match status" value="2"/>
</dbReference>
<evidence type="ECO:0000256" key="3">
    <source>
        <dbReference type="ARBA" id="ARBA00023052"/>
    </source>
</evidence>
<evidence type="ECO:0008006" key="10">
    <source>
        <dbReference type="Google" id="ProtNLM"/>
    </source>
</evidence>
<dbReference type="GO" id="GO:0050660">
    <property type="term" value="F:flavin adenine dinucleotide binding"/>
    <property type="evidence" value="ECO:0007669"/>
    <property type="project" value="TreeGrafter"/>
</dbReference>
<dbReference type="PANTHER" id="PTHR18968">
    <property type="entry name" value="THIAMINE PYROPHOSPHATE ENZYMES"/>
    <property type="match status" value="1"/>
</dbReference>
<evidence type="ECO:0000256" key="1">
    <source>
        <dbReference type="ARBA" id="ARBA00001964"/>
    </source>
</evidence>
<keyword evidence="3 4" id="KW-0786">Thiamine pyrophosphate</keyword>
<comment type="caution">
    <text evidence="8">The sequence shown here is derived from an EMBL/GenBank/DDBJ whole genome shotgun (WGS) entry which is preliminary data.</text>
</comment>